<dbReference type="Ensembl" id="ENSPNAT00000024384.2">
    <property type="protein sequence ID" value="ENSPNAP00000016012.1"/>
    <property type="gene ID" value="ENSPNAG00000022124.2"/>
</dbReference>
<feature type="region of interest" description="Disordered" evidence="1">
    <location>
        <begin position="99"/>
        <end position="191"/>
    </location>
</feature>
<evidence type="ECO:0000313" key="3">
    <source>
        <dbReference type="Proteomes" id="UP001501920"/>
    </source>
</evidence>
<dbReference type="STRING" id="42514.ENSPNAP00000016012"/>
<dbReference type="PANTHER" id="PTHR21665:SF2">
    <property type="entry name" value="CATION CHANNEL SPERM-ASSOCIATED TARGETING SUBUNIT TAU"/>
    <property type="match status" value="1"/>
</dbReference>
<name>A0A3B4CV82_PYGNA</name>
<organism evidence="2 3">
    <name type="scientific">Pygocentrus nattereri</name>
    <name type="common">Red-bellied piranha</name>
    <dbReference type="NCBI Taxonomy" id="42514"/>
    <lineage>
        <taxon>Eukaryota</taxon>
        <taxon>Metazoa</taxon>
        <taxon>Chordata</taxon>
        <taxon>Craniata</taxon>
        <taxon>Vertebrata</taxon>
        <taxon>Euteleostomi</taxon>
        <taxon>Actinopterygii</taxon>
        <taxon>Neopterygii</taxon>
        <taxon>Teleostei</taxon>
        <taxon>Ostariophysi</taxon>
        <taxon>Characiformes</taxon>
        <taxon>Characoidei</taxon>
        <taxon>Pygocentrus</taxon>
    </lineage>
</organism>
<dbReference type="InterPro" id="IPR048363">
    <property type="entry name" value="CTSRT_C2"/>
</dbReference>
<protein>
    <submittedName>
        <fullName evidence="2">Uncharacterized protein</fullName>
    </submittedName>
</protein>
<sequence>MEQEMELRSPPSPTAYNCFSKKDRIQERQREEEQQVPKENDIRRLEEMVKQQEMEIARFHKRQERLQQKLEKIKEQLARKEQKTLEIVQRAKRLKRERLALKELKREQQQEKEEERKRAREKYMERKEQRRAERRKKFPQKETSFGPEKRVQPPASTESKAEDLTSETLSQVQTDGPTSGETAEEKPEWAGHDGGEAVVIEVESQQVEPAAPSSSGRRMLQRVLSTVRSLVERLRSRSSARYIQAEVEDEHEDVSQPCQPIPLGAPAGVLTVNLKTCRDFSKSAPLKKGSRAAVRITIGRTVKYTMQQPYSDPMCFDEWKHFSLQIQKEDICGVQQSSLVVVELIMVDPDLTTPLLIGRDTIMLQEILKKSSLSHQFNLRLMQKKVCKLDADLAFSYGSMGFGYSHQLKHGGRTIESLVEKSLFPRCLPNEARDPLCNVITPSARPRLDFIPSVMLQDTQTGTECRISAGLKDCIQKRGRLLHLHQALDECKTGEDRVQFLEKLILKKSFSSSCPS</sequence>
<evidence type="ECO:0000313" key="2">
    <source>
        <dbReference type="Ensembl" id="ENSPNAP00000016012.1"/>
    </source>
</evidence>
<dbReference type="Proteomes" id="UP001501920">
    <property type="component" value="Chromosome 15"/>
</dbReference>
<dbReference type="InterPro" id="IPR031462">
    <property type="entry name" value="CTSRT"/>
</dbReference>
<reference evidence="2" key="3">
    <citation type="submission" date="2025-09" db="UniProtKB">
        <authorList>
            <consortium name="Ensembl"/>
        </authorList>
    </citation>
    <scope>IDENTIFICATION</scope>
</reference>
<reference evidence="2" key="2">
    <citation type="submission" date="2025-08" db="UniProtKB">
        <authorList>
            <consortium name="Ensembl"/>
        </authorList>
    </citation>
    <scope>IDENTIFICATION</scope>
</reference>
<dbReference type="GeneTree" id="ENSGT00940000179149"/>
<feature type="compositionally biased region" description="Polar residues" evidence="1">
    <location>
        <begin position="166"/>
        <end position="181"/>
    </location>
</feature>
<dbReference type="PANTHER" id="PTHR21665">
    <property type="entry name" value="CATION CHANNEL SPERM-ASSOCIATED TARGETING SUBUNIT TAU"/>
    <property type="match status" value="1"/>
</dbReference>
<accession>A0A3B4CV82</accession>
<dbReference type="AlphaFoldDB" id="A0A3B4CV82"/>
<reference evidence="2 3" key="1">
    <citation type="submission" date="2020-10" db="EMBL/GenBank/DDBJ databases">
        <title>Pygocentrus nattereri (red-bellied piranha) genome, fPygNat1, primary haplotype.</title>
        <authorList>
            <person name="Myers G."/>
            <person name="Meyer A."/>
            <person name="Karagic N."/>
            <person name="Pippel M."/>
            <person name="Winkler S."/>
            <person name="Tracey A."/>
            <person name="Wood J."/>
            <person name="Formenti G."/>
            <person name="Howe K."/>
            <person name="Fedrigo O."/>
            <person name="Jarvis E.D."/>
        </authorList>
    </citation>
    <scope>NUCLEOTIDE SEQUENCE [LARGE SCALE GENOMIC DNA]</scope>
</reference>
<dbReference type="Pfam" id="PF15729">
    <property type="entry name" value="CTSRT"/>
    <property type="match status" value="1"/>
</dbReference>
<proteinExistence type="predicted"/>
<dbReference type="OrthoDB" id="2144823at2759"/>
<dbReference type="RefSeq" id="XP_017548815.1">
    <property type="nucleotide sequence ID" value="XM_017693326.2"/>
</dbReference>
<feature type="region of interest" description="Disordered" evidence="1">
    <location>
        <begin position="1"/>
        <end position="21"/>
    </location>
</feature>
<keyword evidence="3" id="KW-1185">Reference proteome</keyword>
<dbReference type="GeneID" id="108424975"/>
<evidence type="ECO:0000256" key="1">
    <source>
        <dbReference type="SAM" id="MobiDB-lite"/>
    </source>
</evidence>
<feature type="compositionally biased region" description="Basic and acidic residues" evidence="1">
    <location>
        <begin position="99"/>
        <end position="131"/>
    </location>
</feature>